<feature type="domain" description="BZIP" evidence="8">
    <location>
        <begin position="183"/>
        <end position="246"/>
    </location>
</feature>
<dbReference type="AlphaFoldDB" id="A0AAN7GCI8"/>
<evidence type="ECO:0000256" key="6">
    <source>
        <dbReference type="SAM" id="Coils"/>
    </source>
</evidence>
<dbReference type="Pfam" id="PF00170">
    <property type="entry name" value="bZIP_1"/>
    <property type="match status" value="1"/>
</dbReference>
<evidence type="ECO:0000256" key="5">
    <source>
        <dbReference type="ARBA" id="ARBA00023242"/>
    </source>
</evidence>
<feature type="compositionally biased region" description="Low complexity" evidence="7">
    <location>
        <begin position="1"/>
        <end position="12"/>
    </location>
</feature>
<dbReference type="PROSITE" id="PS50217">
    <property type="entry name" value="BZIP"/>
    <property type="match status" value="1"/>
</dbReference>
<reference evidence="9 10" key="1">
    <citation type="journal article" date="2023" name="Hortic Res">
        <title>Pangenome of water caltrop reveals structural variations and asymmetric subgenome divergence after allopolyploidization.</title>
        <authorList>
            <person name="Zhang X."/>
            <person name="Chen Y."/>
            <person name="Wang L."/>
            <person name="Yuan Y."/>
            <person name="Fang M."/>
            <person name="Shi L."/>
            <person name="Lu R."/>
            <person name="Comes H.P."/>
            <person name="Ma Y."/>
            <person name="Chen Y."/>
            <person name="Huang G."/>
            <person name="Zhou Y."/>
            <person name="Zheng Z."/>
            <person name="Qiu Y."/>
        </authorList>
    </citation>
    <scope>NUCLEOTIDE SEQUENCE [LARGE SCALE GENOMIC DNA]</scope>
    <source>
        <tissue evidence="9">Roots</tissue>
    </source>
</reference>
<dbReference type="CDD" id="cd14703">
    <property type="entry name" value="bZIP_plant_RF2"/>
    <property type="match status" value="1"/>
</dbReference>
<feature type="coiled-coil region" evidence="6">
    <location>
        <begin position="229"/>
        <end position="263"/>
    </location>
</feature>
<proteinExistence type="predicted"/>
<dbReference type="Proteomes" id="UP001345219">
    <property type="component" value="Chromosome 1"/>
</dbReference>
<keyword evidence="10" id="KW-1185">Reference proteome</keyword>
<dbReference type="SMART" id="SM00338">
    <property type="entry name" value="BRLZ"/>
    <property type="match status" value="1"/>
</dbReference>
<keyword evidence="5" id="KW-0539">Nucleus</keyword>
<dbReference type="InterPro" id="IPR004827">
    <property type="entry name" value="bZIP"/>
</dbReference>
<keyword evidence="6" id="KW-0175">Coiled coil</keyword>
<feature type="region of interest" description="Disordered" evidence="7">
    <location>
        <begin position="109"/>
        <end position="150"/>
    </location>
</feature>
<gene>
    <name evidence="9" type="ORF">SAY87_000986</name>
</gene>
<evidence type="ECO:0000256" key="4">
    <source>
        <dbReference type="ARBA" id="ARBA00023163"/>
    </source>
</evidence>
<dbReference type="GO" id="GO:0005634">
    <property type="term" value="C:nucleus"/>
    <property type="evidence" value="ECO:0007669"/>
    <property type="project" value="UniProtKB-SubCell"/>
</dbReference>
<evidence type="ECO:0000313" key="9">
    <source>
        <dbReference type="EMBL" id="KAK4742985.1"/>
    </source>
</evidence>
<dbReference type="EMBL" id="JAXIOK010000023">
    <property type="protein sequence ID" value="KAK4742985.1"/>
    <property type="molecule type" value="Genomic_DNA"/>
</dbReference>
<evidence type="ECO:0000256" key="7">
    <source>
        <dbReference type="SAM" id="MobiDB-lite"/>
    </source>
</evidence>
<dbReference type="InterPro" id="IPR046347">
    <property type="entry name" value="bZIP_sf"/>
</dbReference>
<dbReference type="PANTHER" id="PTHR13690:SF124">
    <property type="entry name" value="TRANSCRIPTION FACTOR RF2A"/>
    <property type="match status" value="1"/>
</dbReference>
<feature type="region of interest" description="Disordered" evidence="7">
    <location>
        <begin position="340"/>
        <end position="374"/>
    </location>
</feature>
<comment type="caution">
    <text evidence="9">The sequence shown here is derived from an EMBL/GenBank/DDBJ whole genome shotgun (WGS) entry which is preliminary data.</text>
</comment>
<dbReference type="GO" id="GO:0003677">
    <property type="term" value="F:DNA binding"/>
    <property type="evidence" value="ECO:0007669"/>
    <property type="project" value="UniProtKB-KW"/>
</dbReference>
<dbReference type="PANTHER" id="PTHR13690">
    <property type="entry name" value="TRANSCRIPTION FACTOR POSF21-RELATED"/>
    <property type="match status" value="1"/>
</dbReference>
<dbReference type="SUPFAM" id="SSF57959">
    <property type="entry name" value="Leucine zipper domain"/>
    <property type="match status" value="1"/>
</dbReference>
<organism evidence="9 10">
    <name type="scientific">Trapa incisa</name>
    <dbReference type="NCBI Taxonomy" id="236973"/>
    <lineage>
        <taxon>Eukaryota</taxon>
        <taxon>Viridiplantae</taxon>
        <taxon>Streptophyta</taxon>
        <taxon>Embryophyta</taxon>
        <taxon>Tracheophyta</taxon>
        <taxon>Spermatophyta</taxon>
        <taxon>Magnoliopsida</taxon>
        <taxon>eudicotyledons</taxon>
        <taxon>Gunneridae</taxon>
        <taxon>Pentapetalae</taxon>
        <taxon>rosids</taxon>
        <taxon>malvids</taxon>
        <taxon>Myrtales</taxon>
        <taxon>Lythraceae</taxon>
        <taxon>Trapa</taxon>
    </lineage>
</organism>
<name>A0AAN7GCI8_9MYRT</name>
<dbReference type="GO" id="GO:0003700">
    <property type="term" value="F:DNA-binding transcription factor activity"/>
    <property type="evidence" value="ECO:0007669"/>
    <property type="project" value="InterPro"/>
</dbReference>
<dbReference type="InterPro" id="IPR044759">
    <property type="entry name" value="bZIP_RF2"/>
</dbReference>
<feature type="compositionally biased region" description="Polar residues" evidence="7">
    <location>
        <begin position="113"/>
        <end position="123"/>
    </location>
</feature>
<dbReference type="Gene3D" id="1.20.5.170">
    <property type="match status" value="1"/>
</dbReference>
<evidence type="ECO:0000256" key="1">
    <source>
        <dbReference type="ARBA" id="ARBA00004123"/>
    </source>
</evidence>
<evidence type="ECO:0000313" key="10">
    <source>
        <dbReference type="Proteomes" id="UP001345219"/>
    </source>
</evidence>
<evidence type="ECO:0000256" key="2">
    <source>
        <dbReference type="ARBA" id="ARBA00023015"/>
    </source>
</evidence>
<evidence type="ECO:0000259" key="8">
    <source>
        <dbReference type="PROSITE" id="PS50217"/>
    </source>
</evidence>
<keyword evidence="2" id="KW-0805">Transcription regulation</keyword>
<sequence>MVGQAGSSSSSGPDTSHFSPDLSRMTDNPPRNMGHRRAHLEILTLPDDLTFDSDLGVVGGAADGPSLSDETKEDMLSMYLDMDRLNSSAVSSFQAGDSLSPPVSVVPLAMEHGSSTGAGNASSEALEAGPSERPRIRHRHSQSMDGSTSIKSEMLISGSEEPSPEETKKAAAAAKLAELALIDPKRVKRIWANRQSAARSKERKMRYIADLQTEAISMSAQLTLLQKDTNGLTADNSELKLQLQTMEQQVNLQDALNDALKEEIQHLKVMTSQAMPNGGPVMNFPHKPGQQFYPNNQAMHTLLTAQQFQQLQIHSQKQQQQQQQQQFQLQQKQQQFQEQQQQYLHQLQQVRQQSMPSSGQKDGSGSDSPSVMKD</sequence>
<feature type="region of interest" description="Disordered" evidence="7">
    <location>
        <begin position="1"/>
        <end position="37"/>
    </location>
</feature>
<comment type="subcellular location">
    <subcellularLocation>
        <location evidence="1">Nucleus</location>
    </subcellularLocation>
</comment>
<keyword evidence="3" id="KW-0238">DNA-binding</keyword>
<accession>A0AAN7GCI8</accession>
<keyword evidence="4" id="KW-0804">Transcription</keyword>
<evidence type="ECO:0000256" key="3">
    <source>
        <dbReference type="ARBA" id="ARBA00023125"/>
    </source>
</evidence>
<protein>
    <recommendedName>
        <fullName evidence="8">BZIP domain-containing protein</fullName>
    </recommendedName>
</protein>